<organism evidence="1">
    <name type="scientific">Alexandrium catenella</name>
    <name type="common">Red tide dinoflagellate</name>
    <name type="synonym">Gonyaulax catenella</name>
    <dbReference type="NCBI Taxonomy" id="2925"/>
    <lineage>
        <taxon>Eukaryota</taxon>
        <taxon>Sar</taxon>
        <taxon>Alveolata</taxon>
        <taxon>Dinophyceae</taxon>
        <taxon>Gonyaulacales</taxon>
        <taxon>Pyrocystaceae</taxon>
        <taxon>Alexandrium</taxon>
    </lineage>
</organism>
<reference evidence="1" key="1">
    <citation type="submission" date="2021-01" db="EMBL/GenBank/DDBJ databases">
        <authorList>
            <person name="Corre E."/>
            <person name="Pelletier E."/>
            <person name="Niang G."/>
            <person name="Scheremetjew M."/>
            <person name="Finn R."/>
            <person name="Kale V."/>
            <person name="Holt S."/>
            <person name="Cochrane G."/>
            <person name="Meng A."/>
            <person name="Brown T."/>
            <person name="Cohen L."/>
        </authorList>
    </citation>
    <scope>NUCLEOTIDE SEQUENCE</scope>
    <source>
        <strain evidence="1">OF101</strain>
    </source>
</reference>
<name>A0A7S1RXE8_ALECA</name>
<evidence type="ECO:0000313" key="1">
    <source>
        <dbReference type="EMBL" id="CAD9178390.1"/>
    </source>
</evidence>
<dbReference type="EMBL" id="HBGE01092648">
    <property type="protein sequence ID" value="CAD9178390.1"/>
    <property type="molecule type" value="Transcribed_RNA"/>
</dbReference>
<protein>
    <submittedName>
        <fullName evidence="1">Uncharacterized protein</fullName>
    </submittedName>
</protein>
<proteinExistence type="predicted"/>
<dbReference type="AlphaFoldDB" id="A0A7S1RXE8"/>
<sequence>MAARAAALRGILPGVSCGPGRPLDGVALPAVVQRRWRHHNGGVYGPQYNHFPTEVKLEYPPKDRSQLWKLPDSKRLMFVANGYYYPGKVRGRHRKAPTPVLTFSSRNKHNHMDSLTAAEVEVFESLIPQIRAQFAECKKTAADEEARDATMVHVCR</sequence>
<accession>A0A7S1RXE8</accession>
<gene>
    <name evidence="1" type="ORF">ACAT0790_LOCUS55159</name>
</gene>